<reference evidence="1 2" key="1">
    <citation type="submission" date="2021-06" db="EMBL/GenBank/DDBJ databases">
        <title>Caerostris darwini draft genome.</title>
        <authorList>
            <person name="Kono N."/>
            <person name="Arakawa K."/>
        </authorList>
    </citation>
    <scope>NUCLEOTIDE SEQUENCE [LARGE SCALE GENOMIC DNA]</scope>
</reference>
<gene>
    <name evidence="1" type="ORF">CDAR_173541</name>
</gene>
<proteinExistence type="predicted"/>
<keyword evidence="2" id="KW-1185">Reference proteome</keyword>
<sequence>SLAEYKKLILSTKRTKFKEFISSITNSNIFGRNFNILSNKQKRSSIIRPILNQAGVPSESTSESVVNILDFHFPYVTGLPIYSPGTLTSDCLPFTPLSCSEVESVIAFIKPRKAVGVDGLPGEIIREIFLANKIWFTDLLNHLLRTGSFQRLGRSQELSSLIKKTRGWTIHPISGQSAFFHAGEKSSTRSSQTDCLTS</sequence>
<protein>
    <recommendedName>
        <fullName evidence="3">Maturase K</fullName>
    </recommendedName>
</protein>
<name>A0AAV4SCB4_9ARAC</name>
<comment type="caution">
    <text evidence="1">The sequence shown here is derived from an EMBL/GenBank/DDBJ whole genome shotgun (WGS) entry which is preliminary data.</text>
</comment>
<evidence type="ECO:0000313" key="1">
    <source>
        <dbReference type="EMBL" id="GIY30944.1"/>
    </source>
</evidence>
<dbReference type="EMBL" id="BPLQ01007577">
    <property type="protein sequence ID" value="GIY30944.1"/>
    <property type="molecule type" value="Genomic_DNA"/>
</dbReference>
<dbReference type="Proteomes" id="UP001054837">
    <property type="component" value="Unassembled WGS sequence"/>
</dbReference>
<evidence type="ECO:0000313" key="2">
    <source>
        <dbReference type="Proteomes" id="UP001054837"/>
    </source>
</evidence>
<accession>A0AAV4SCB4</accession>
<evidence type="ECO:0008006" key="3">
    <source>
        <dbReference type="Google" id="ProtNLM"/>
    </source>
</evidence>
<feature type="non-terminal residue" evidence="1">
    <location>
        <position position="1"/>
    </location>
</feature>
<dbReference type="AlphaFoldDB" id="A0AAV4SCB4"/>
<organism evidence="1 2">
    <name type="scientific">Caerostris darwini</name>
    <dbReference type="NCBI Taxonomy" id="1538125"/>
    <lineage>
        <taxon>Eukaryota</taxon>
        <taxon>Metazoa</taxon>
        <taxon>Ecdysozoa</taxon>
        <taxon>Arthropoda</taxon>
        <taxon>Chelicerata</taxon>
        <taxon>Arachnida</taxon>
        <taxon>Araneae</taxon>
        <taxon>Araneomorphae</taxon>
        <taxon>Entelegynae</taxon>
        <taxon>Araneoidea</taxon>
        <taxon>Araneidae</taxon>
        <taxon>Caerostris</taxon>
    </lineage>
</organism>